<keyword evidence="7" id="KW-0626">Porin</keyword>
<dbReference type="InterPro" id="IPR036737">
    <property type="entry name" value="OmpA-like_sf"/>
</dbReference>
<evidence type="ECO:0000256" key="10">
    <source>
        <dbReference type="PROSITE-ProRule" id="PRU00473"/>
    </source>
</evidence>
<dbReference type="InterPro" id="IPR006665">
    <property type="entry name" value="OmpA-like"/>
</dbReference>
<dbReference type="InterPro" id="IPR050330">
    <property type="entry name" value="Bact_OuterMem_StrucFunc"/>
</dbReference>
<keyword evidence="9" id="KW-0998">Cell outer membrane</keyword>
<evidence type="ECO:0000256" key="1">
    <source>
        <dbReference type="ARBA" id="ARBA00004571"/>
    </source>
</evidence>
<evidence type="ECO:0000256" key="9">
    <source>
        <dbReference type="ARBA" id="ARBA00023237"/>
    </source>
</evidence>
<keyword evidence="5 11" id="KW-0732">Signal</keyword>
<reference evidence="13 14" key="1">
    <citation type="journal article" date="2014" name="Int. J. Syst. Evol. Microbiol.">
        <title>Complete genome sequence of Corynebacterium casei LMG S-19264T (=DSM 44701T), isolated from a smear-ripened cheese.</title>
        <authorList>
            <consortium name="US DOE Joint Genome Institute (JGI-PGF)"/>
            <person name="Walter F."/>
            <person name="Albersmeier A."/>
            <person name="Kalinowski J."/>
            <person name="Ruckert C."/>
        </authorList>
    </citation>
    <scope>NUCLEOTIDE SEQUENCE [LARGE SCALE GENOMIC DNA]</scope>
    <source>
        <strain evidence="13 14">CGMCC 1.16330</strain>
    </source>
</reference>
<dbReference type="Proteomes" id="UP000597507">
    <property type="component" value="Unassembled WGS sequence"/>
</dbReference>
<keyword evidence="3" id="KW-1134">Transmembrane beta strand</keyword>
<keyword evidence="4" id="KW-0812">Transmembrane</keyword>
<keyword evidence="8 10" id="KW-0472">Membrane</keyword>
<dbReference type="GO" id="GO:0015288">
    <property type="term" value="F:porin activity"/>
    <property type="evidence" value="ECO:0007669"/>
    <property type="project" value="UniProtKB-KW"/>
</dbReference>
<dbReference type="PRINTS" id="PR01021">
    <property type="entry name" value="OMPADOMAIN"/>
</dbReference>
<name>A0A8J3EET4_9PROT</name>
<dbReference type="GO" id="GO:0006811">
    <property type="term" value="P:monoatomic ion transport"/>
    <property type="evidence" value="ECO:0007669"/>
    <property type="project" value="UniProtKB-KW"/>
</dbReference>
<dbReference type="Pfam" id="PF13505">
    <property type="entry name" value="OMP_b-brl"/>
    <property type="match status" value="1"/>
</dbReference>
<dbReference type="Pfam" id="PF00691">
    <property type="entry name" value="OmpA"/>
    <property type="match status" value="1"/>
</dbReference>
<feature type="signal peptide" evidence="11">
    <location>
        <begin position="1"/>
        <end position="21"/>
    </location>
</feature>
<dbReference type="Gene3D" id="3.30.1330.60">
    <property type="entry name" value="OmpA-like domain"/>
    <property type="match status" value="1"/>
</dbReference>
<evidence type="ECO:0000256" key="4">
    <source>
        <dbReference type="ARBA" id="ARBA00022692"/>
    </source>
</evidence>
<evidence type="ECO:0000259" key="12">
    <source>
        <dbReference type="PROSITE" id="PS51123"/>
    </source>
</evidence>
<dbReference type="PANTHER" id="PTHR30329">
    <property type="entry name" value="STATOR ELEMENT OF FLAGELLAR MOTOR COMPLEX"/>
    <property type="match status" value="1"/>
</dbReference>
<sequence>MSLRKALLAATVVSLPMAAQAQPVTGLYLGAGAGVNWLQESSDTVPTAPGFPGVTGEIETNTGWGGVLSLGWGFGNGLRAEIEGNFRSNDVDSVRVGAAGIGSARLPNSGGRVRSYGVMGNVLYDIGAVQRWPVHVTLGAGVGYVWHDYDAVGGALVDPVTGDRVGVRIDDTDGRFAYQAIAGVSVPIAAVPGLAVTAEYRFLGTLSPELRGRVTASGPTVQQELGVSPVASSFRYDADNFNHSIFVGLRYNFGQVAPPPPPAPAVAPVAPAPRTFLVFFDWDRADLTARARQIVAEAAQAARTQQVTRIEVAGHADRSGSAQYNQRLSQRRADNVAAELVRNGVPREQIVVTAYGETRPLVPTADGVREPQNRRVEIVLR</sequence>
<dbReference type="EMBL" id="BMKS01000013">
    <property type="protein sequence ID" value="GGG45206.1"/>
    <property type="molecule type" value="Genomic_DNA"/>
</dbReference>
<comment type="subcellular location">
    <subcellularLocation>
        <location evidence="1">Cell outer membrane</location>
        <topology evidence="1">Multi-pass membrane protein</topology>
    </subcellularLocation>
</comment>
<gene>
    <name evidence="13" type="ORF">GCM10010964_35770</name>
</gene>
<dbReference type="PANTHER" id="PTHR30329:SF21">
    <property type="entry name" value="LIPOPROTEIN YIAD-RELATED"/>
    <property type="match status" value="1"/>
</dbReference>
<protein>
    <submittedName>
        <fullName evidence="13">Membrane protein</fullName>
    </submittedName>
</protein>
<dbReference type="AlphaFoldDB" id="A0A8J3EET4"/>
<evidence type="ECO:0000256" key="5">
    <source>
        <dbReference type="ARBA" id="ARBA00022729"/>
    </source>
</evidence>
<dbReference type="SUPFAM" id="SSF56925">
    <property type="entry name" value="OMPA-like"/>
    <property type="match status" value="1"/>
</dbReference>
<evidence type="ECO:0000256" key="3">
    <source>
        <dbReference type="ARBA" id="ARBA00022452"/>
    </source>
</evidence>
<evidence type="ECO:0000256" key="11">
    <source>
        <dbReference type="SAM" id="SignalP"/>
    </source>
</evidence>
<feature type="chain" id="PRO_5035301506" evidence="11">
    <location>
        <begin position="22"/>
        <end position="381"/>
    </location>
</feature>
<dbReference type="InterPro" id="IPR006664">
    <property type="entry name" value="OMP_bac"/>
</dbReference>
<evidence type="ECO:0000256" key="2">
    <source>
        <dbReference type="ARBA" id="ARBA00022448"/>
    </source>
</evidence>
<evidence type="ECO:0000313" key="14">
    <source>
        <dbReference type="Proteomes" id="UP000597507"/>
    </source>
</evidence>
<keyword evidence="2" id="KW-0813">Transport</keyword>
<dbReference type="PROSITE" id="PS51123">
    <property type="entry name" value="OMPA_2"/>
    <property type="match status" value="1"/>
</dbReference>
<keyword evidence="6" id="KW-0406">Ion transport</keyword>
<dbReference type="Gene3D" id="2.40.160.20">
    <property type="match status" value="1"/>
</dbReference>
<evidence type="ECO:0000313" key="13">
    <source>
        <dbReference type="EMBL" id="GGG45206.1"/>
    </source>
</evidence>
<proteinExistence type="predicted"/>
<dbReference type="SUPFAM" id="SSF103088">
    <property type="entry name" value="OmpA-like"/>
    <property type="match status" value="1"/>
</dbReference>
<comment type="caution">
    <text evidence="13">The sequence shown here is derived from an EMBL/GenBank/DDBJ whole genome shotgun (WGS) entry which is preliminary data.</text>
</comment>
<dbReference type="InterPro" id="IPR027385">
    <property type="entry name" value="Beta-barrel_OMP"/>
</dbReference>
<keyword evidence="14" id="KW-1185">Reference proteome</keyword>
<evidence type="ECO:0000256" key="6">
    <source>
        <dbReference type="ARBA" id="ARBA00023065"/>
    </source>
</evidence>
<dbReference type="CDD" id="cd07185">
    <property type="entry name" value="OmpA_C-like"/>
    <property type="match status" value="1"/>
</dbReference>
<feature type="domain" description="OmpA-like" evidence="12">
    <location>
        <begin position="266"/>
        <end position="381"/>
    </location>
</feature>
<dbReference type="GO" id="GO:0009279">
    <property type="term" value="C:cell outer membrane"/>
    <property type="evidence" value="ECO:0007669"/>
    <property type="project" value="UniProtKB-SubCell"/>
</dbReference>
<evidence type="ECO:0000256" key="7">
    <source>
        <dbReference type="ARBA" id="ARBA00023114"/>
    </source>
</evidence>
<dbReference type="RefSeq" id="WP_188902724.1">
    <property type="nucleotide sequence ID" value="NZ_BMKS01000013.1"/>
</dbReference>
<dbReference type="GO" id="GO:0046930">
    <property type="term" value="C:pore complex"/>
    <property type="evidence" value="ECO:0007669"/>
    <property type="project" value="UniProtKB-KW"/>
</dbReference>
<organism evidence="13 14">
    <name type="scientific">Caldovatus sediminis</name>
    <dbReference type="NCBI Taxonomy" id="2041189"/>
    <lineage>
        <taxon>Bacteria</taxon>
        <taxon>Pseudomonadati</taxon>
        <taxon>Pseudomonadota</taxon>
        <taxon>Alphaproteobacteria</taxon>
        <taxon>Acetobacterales</taxon>
        <taxon>Roseomonadaceae</taxon>
        <taxon>Caldovatus</taxon>
    </lineage>
</organism>
<dbReference type="InterPro" id="IPR011250">
    <property type="entry name" value="OMP/PagP_B-barrel"/>
</dbReference>
<evidence type="ECO:0000256" key="8">
    <source>
        <dbReference type="ARBA" id="ARBA00023136"/>
    </source>
</evidence>
<accession>A0A8J3EET4</accession>